<dbReference type="InterPro" id="IPR039924">
    <property type="entry name" value="ICln/Lot5/Saf5"/>
</dbReference>
<gene>
    <name evidence="7" type="ORF">V5O48_006888</name>
</gene>
<reference evidence="7 8" key="1">
    <citation type="submission" date="2024-02" db="EMBL/GenBank/DDBJ databases">
        <title>A draft genome for the cacao thread blight pathogen Marasmius crinis-equi.</title>
        <authorList>
            <person name="Cohen S.P."/>
            <person name="Baruah I.K."/>
            <person name="Amoako-Attah I."/>
            <person name="Bukari Y."/>
            <person name="Meinhardt L.W."/>
            <person name="Bailey B.A."/>
        </authorList>
    </citation>
    <scope>NUCLEOTIDE SEQUENCE [LARGE SCALE GENOMIC DNA]</scope>
    <source>
        <strain evidence="7 8">GH-76</strain>
    </source>
</reference>
<evidence type="ECO:0000313" key="8">
    <source>
        <dbReference type="Proteomes" id="UP001465976"/>
    </source>
</evidence>
<feature type="region of interest" description="Disordered" evidence="6">
    <location>
        <begin position="102"/>
        <end position="124"/>
    </location>
</feature>
<organism evidence="7 8">
    <name type="scientific">Marasmius crinis-equi</name>
    <dbReference type="NCBI Taxonomy" id="585013"/>
    <lineage>
        <taxon>Eukaryota</taxon>
        <taxon>Fungi</taxon>
        <taxon>Dikarya</taxon>
        <taxon>Basidiomycota</taxon>
        <taxon>Agaricomycotina</taxon>
        <taxon>Agaricomycetes</taxon>
        <taxon>Agaricomycetidae</taxon>
        <taxon>Agaricales</taxon>
        <taxon>Marasmiineae</taxon>
        <taxon>Marasmiaceae</taxon>
        <taxon>Marasmius</taxon>
    </lineage>
</organism>
<protein>
    <submittedName>
        <fullName evidence="7">Uncharacterized protein</fullName>
    </submittedName>
</protein>
<dbReference type="PANTHER" id="PTHR21399:SF0">
    <property type="entry name" value="METHYLOSOME SUBUNIT PICLN"/>
    <property type="match status" value="1"/>
</dbReference>
<evidence type="ECO:0000256" key="6">
    <source>
        <dbReference type="SAM" id="MobiDB-lite"/>
    </source>
</evidence>
<name>A0ABR3FI80_9AGAR</name>
<comment type="subcellular location">
    <subcellularLocation>
        <location evidence="2">Cytoplasm</location>
    </subcellularLocation>
    <subcellularLocation>
        <location evidence="1">Nucleus</location>
    </subcellularLocation>
</comment>
<sequence>MTAVTVITATPHFVSADERKILVGSTPQSFNDIPPVLRHKEENVAVSLDPPLTGFSDEDGAQGTLYVIESDLAFISTTGKGFQIEYPSITLHAVLRSEGGPSIYCQSGESSGEPSNDPQEDMDMRELTIIPQDASEAVKQAQNYSWKTGVFAPL</sequence>
<evidence type="ECO:0000313" key="7">
    <source>
        <dbReference type="EMBL" id="KAL0575085.1"/>
    </source>
</evidence>
<dbReference type="PANTHER" id="PTHR21399">
    <property type="entry name" value="CHLORIDE CONDUCTANCE REGULATORY PROTEIN ICLN"/>
    <property type="match status" value="1"/>
</dbReference>
<comment type="similarity">
    <text evidence="3">Belongs to the pICln (TC 1.A.47) family.</text>
</comment>
<keyword evidence="4" id="KW-0963">Cytoplasm</keyword>
<dbReference type="PRINTS" id="PR01348">
    <property type="entry name" value="ICLNCHANNEL"/>
</dbReference>
<feature type="compositionally biased region" description="Polar residues" evidence="6">
    <location>
        <begin position="104"/>
        <end position="117"/>
    </location>
</feature>
<evidence type="ECO:0000256" key="1">
    <source>
        <dbReference type="ARBA" id="ARBA00004123"/>
    </source>
</evidence>
<proteinExistence type="inferred from homology"/>
<dbReference type="Proteomes" id="UP001465976">
    <property type="component" value="Unassembled WGS sequence"/>
</dbReference>
<keyword evidence="8" id="KW-1185">Reference proteome</keyword>
<dbReference type="InterPro" id="IPR011993">
    <property type="entry name" value="PH-like_dom_sf"/>
</dbReference>
<accession>A0ABR3FI80</accession>
<evidence type="ECO:0000256" key="3">
    <source>
        <dbReference type="ARBA" id="ARBA00007054"/>
    </source>
</evidence>
<dbReference type="InterPro" id="IPR003521">
    <property type="entry name" value="ICln"/>
</dbReference>
<dbReference type="Gene3D" id="2.30.29.30">
    <property type="entry name" value="Pleckstrin-homology domain (PH domain)/Phosphotyrosine-binding domain (PTB)"/>
    <property type="match status" value="1"/>
</dbReference>
<evidence type="ECO:0000256" key="2">
    <source>
        <dbReference type="ARBA" id="ARBA00004496"/>
    </source>
</evidence>
<dbReference type="EMBL" id="JBAHYK010000338">
    <property type="protein sequence ID" value="KAL0575085.1"/>
    <property type="molecule type" value="Genomic_DNA"/>
</dbReference>
<dbReference type="Pfam" id="PF03517">
    <property type="entry name" value="Voldacs"/>
    <property type="match status" value="1"/>
</dbReference>
<evidence type="ECO:0000256" key="4">
    <source>
        <dbReference type="ARBA" id="ARBA00022490"/>
    </source>
</evidence>
<comment type="caution">
    <text evidence="7">The sequence shown here is derived from an EMBL/GenBank/DDBJ whole genome shotgun (WGS) entry which is preliminary data.</text>
</comment>
<keyword evidence="5" id="KW-0539">Nucleus</keyword>
<evidence type="ECO:0000256" key="5">
    <source>
        <dbReference type="ARBA" id="ARBA00023242"/>
    </source>
</evidence>